<protein>
    <submittedName>
        <fullName evidence="1">Type VI secretion protein, family</fullName>
    </submittedName>
</protein>
<dbReference type="PANTHER" id="PTHR35370">
    <property type="entry name" value="CYTOPLASMIC PROTEIN-RELATED-RELATED"/>
    <property type="match status" value="1"/>
</dbReference>
<gene>
    <name evidence="1" type="ORF">Vspart_01744</name>
</gene>
<accession>A0ABX6QZ39</accession>
<proteinExistence type="predicted"/>
<dbReference type="EMBL" id="CP046268">
    <property type="protein sequence ID" value="QMV14488.1"/>
    <property type="molecule type" value="Genomic_DNA"/>
</dbReference>
<name>A0ABX6QZ39_9VIBR</name>
<evidence type="ECO:0000313" key="2">
    <source>
        <dbReference type="Proteomes" id="UP000515264"/>
    </source>
</evidence>
<organism evidence="1 2">
    <name type="scientific">Vibrio spartinae</name>
    <dbReference type="NCBI Taxonomy" id="1918945"/>
    <lineage>
        <taxon>Bacteria</taxon>
        <taxon>Pseudomonadati</taxon>
        <taxon>Pseudomonadota</taxon>
        <taxon>Gammaproteobacteria</taxon>
        <taxon>Vibrionales</taxon>
        <taxon>Vibrionaceae</taxon>
        <taxon>Vibrio</taxon>
    </lineage>
</organism>
<dbReference type="PANTHER" id="PTHR35370:SF1">
    <property type="entry name" value="TYPE VI SECRETION SYSTEM COMPONENT TSSF1"/>
    <property type="match status" value="1"/>
</dbReference>
<dbReference type="InterPro" id="IPR010272">
    <property type="entry name" value="T6SS_TssF"/>
</dbReference>
<evidence type="ECO:0000313" key="1">
    <source>
        <dbReference type="EMBL" id="QMV14488.1"/>
    </source>
</evidence>
<reference evidence="1 2" key="1">
    <citation type="journal article" date="2020" name="J. Nat. Prod.">
        <title>Genomics-Metabolomics Profiling Disclosed Marine Vibrio spartinae 3.6 as a Producer of a New Branched Side Chain Prodigiosin.</title>
        <authorList>
            <person name="Vitale G.A."/>
            <person name="Sciarretta M."/>
            <person name="Palma Esposito F."/>
            <person name="January G.G."/>
            <person name="Giaccio M."/>
            <person name="Bunk B."/>
            <person name="Sproer C."/>
            <person name="Bajerski F."/>
            <person name="Power D."/>
            <person name="Festa C."/>
            <person name="Monti M.C."/>
            <person name="D'Auria M.V."/>
            <person name="de Pascale D."/>
        </authorList>
    </citation>
    <scope>NUCLEOTIDE SEQUENCE [LARGE SCALE GENOMIC DNA]</scope>
    <source>
        <strain evidence="1 2">3.6</strain>
    </source>
</reference>
<dbReference type="RefSeq" id="WP_182287355.1">
    <property type="nucleotide sequence ID" value="NZ_CP046268.1"/>
</dbReference>
<dbReference type="NCBIfam" id="NF041246">
    <property type="entry name" value="T6SS_IglH_TssF"/>
    <property type="match status" value="1"/>
</dbReference>
<sequence length="516" mass="58266">MSDSHHIHQIYLSQLQGLEQFRSQYQSAFATAALDRDDPELKRLTEAIAYCTAHTQQAALSSLHSHEQQLLIQTHPYMATALPAKTIIQAHPDAKMTMRYQIEAGTPFAIQNEDFKTAMFSACNALALQPVQLSHLDCAPTGLTDQTLRLRFDAFTRMHEAPGELPVYLNVCNDFNATLALLTALQDKETRLEVTFDNDTQRIPCALVFRQPECQFGMHPIETVRNLLHFPYAYLCLALSIKQAPKHWHSFYLSIHLKQHRTLPALSKDCFRLFCTPAINLYQTQAKSIWCDGTRSQYAIVGDEPDVEIHSVRGVFQHLGDKKLPLLPSLLSQADNTYNLTKNDQQHWELDLNLPDAFAEPRTVSIQANGHNPAFSPWLWHKLTATPNKMELPGVTWSLNEARQACTLAHKNSALPPMSLLAIGGNEVVTTQHLTELFYVFATQLAREFDVIAHGFRGVEATSDPAHFVMVISYGDANELTVRLFIRIFEMGVNHWFGVQHIRLHLQQANPGGCRV</sequence>
<keyword evidence="2" id="KW-1185">Reference proteome</keyword>
<dbReference type="Proteomes" id="UP000515264">
    <property type="component" value="Chromosome 1"/>
</dbReference>
<dbReference type="Pfam" id="PF05947">
    <property type="entry name" value="T6SS_TssF"/>
    <property type="match status" value="1"/>
</dbReference>